<protein>
    <submittedName>
        <fullName evidence="1">Uncharacterized protein</fullName>
    </submittedName>
</protein>
<accession>A0A482W7P7</accession>
<keyword evidence="2" id="KW-1185">Reference proteome</keyword>
<organism evidence="1 2">
    <name type="scientific">Asbolus verrucosus</name>
    <name type="common">Desert ironclad beetle</name>
    <dbReference type="NCBI Taxonomy" id="1661398"/>
    <lineage>
        <taxon>Eukaryota</taxon>
        <taxon>Metazoa</taxon>
        <taxon>Ecdysozoa</taxon>
        <taxon>Arthropoda</taxon>
        <taxon>Hexapoda</taxon>
        <taxon>Insecta</taxon>
        <taxon>Pterygota</taxon>
        <taxon>Neoptera</taxon>
        <taxon>Endopterygota</taxon>
        <taxon>Coleoptera</taxon>
        <taxon>Polyphaga</taxon>
        <taxon>Cucujiformia</taxon>
        <taxon>Tenebrionidae</taxon>
        <taxon>Pimeliinae</taxon>
        <taxon>Asbolus</taxon>
    </lineage>
</organism>
<proteinExistence type="predicted"/>
<dbReference type="EMBL" id="QDEB01019295">
    <property type="protein sequence ID" value="RZC41200.1"/>
    <property type="molecule type" value="Genomic_DNA"/>
</dbReference>
<dbReference type="AlphaFoldDB" id="A0A482W7P7"/>
<reference evidence="1 2" key="1">
    <citation type="submission" date="2017-03" db="EMBL/GenBank/DDBJ databases">
        <title>Genome of the blue death feigning beetle - Asbolus verrucosus.</title>
        <authorList>
            <person name="Rider S.D."/>
        </authorList>
    </citation>
    <scope>NUCLEOTIDE SEQUENCE [LARGE SCALE GENOMIC DNA]</scope>
    <source>
        <strain evidence="1">Butters</strain>
        <tissue evidence="1">Head and leg muscle</tissue>
    </source>
</reference>
<dbReference type="OrthoDB" id="6777438at2759"/>
<sequence length="215" mass="25379">MLERVKSIKDLGVVFDSRLCFVEHYNDLILSAHRTLGFIIRNSRHFKQLSTLFTLFDTFVRSKLENACVIWDPHSKNHIDLLESVQRKLLKYICYIQDGVYPRQGYPQEVLLSRYNREFLAVRRLYFSAMFLYKVLRGFVSNYSILEQINFHVSSINLRNQKMIYLKTPRINLLKFSPLYGASMILDEIEKDFDLLSVTTAKFIAKGNEIIRHVN</sequence>
<dbReference type="Proteomes" id="UP000292052">
    <property type="component" value="Unassembled WGS sequence"/>
</dbReference>
<comment type="caution">
    <text evidence="1">The sequence shown here is derived from an EMBL/GenBank/DDBJ whole genome shotgun (WGS) entry which is preliminary data.</text>
</comment>
<evidence type="ECO:0000313" key="2">
    <source>
        <dbReference type="Proteomes" id="UP000292052"/>
    </source>
</evidence>
<dbReference type="STRING" id="1661398.A0A482W7P7"/>
<gene>
    <name evidence="1" type="ORF">BDFB_012398</name>
</gene>
<evidence type="ECO:0000313" key="1">
    <source>
        <dbReference type="EMBL" id="RZC41200.1"/>
    </source>
</evidence>
<name>A0A482W7P7_ASBVE</name>